<proteinExistence type="inferred from homology"/>
<protein>
    <recommendedName>
        <fullName evidence="4">Ornithine decarboxylase antizyme</fullName>
    </recommendedName>
</protein>
<evidence type="ECO:0000256" key="4">
    <source>
        <dbReference type="ARBA" id="ARBA00017712"/>
    </source>
</evidence>
<dbReference type="STRING" id="913774.A0A0C3D5C2"/>
<dbReference type="InParanoid" id="A0A0C3D5C2"/>
<evidence type="ECO:0000256" key="1">
    <source>
        <dbReference type="ARBA" id="ARBA00002307"/>
    </source>
</evidence>
<keyword evidence="5" id="KW-0688">Ribosomal frameshifting</keyword>
<evidence type="ECO:0000313" key="6">
    <source>
        <dbReference type="EMBL" id="KIN06504.1"/>
    </source>
</evidence>
<dbReference type="InterPro" id="IPR038581">
    <property type="entry name" value="ODC_AZ_sf"/>
</dbReference>
<dbReference type="Proteomes" id="UP000054321">
    <property type="component" value="Unassembled WGS sequence"/>
</dbReference>
<dbReference type="GO" id="GO:0045732">
    <property type="term" value="P:positive regulation of protein catabolic process"/>
    <property type="evidence" value="ECO:0007669"/>
    <property type="project" value="TreeGrafter"/>
</dbReference>
<name>A0A0C3D5C2_OIDMZ</name>
<dbReference type="PANTHER" id="PTHR10279:SF10">
    <property type="entry name" value="ORNITHINE DECARBOXYLASE ANTIZYME"/>
    <property type="match status" value="1"/>
</dbReference>
<comment type="subunit">
    <text evidence="3">Interacts with ODC and thereby sterically blocks ODC homodimerization.</text>
</comment>
<dbReference type="EMBL" id="KN832871">
    <property type="protein sequence ID" value="KIN06504.1"/>
    <property type="molecule type" value="Genomic_DNA"/>
</dbReference>
<dbReference type="PANTHER" id="PTHR10279">
    <property type="entry name" value="ORNITHINE DECARBOXYLASE ANTIZYME"/>
    <property type="match status" value="1"/>
</dbReference>
<reference evidence="6 7" key="1">
    <citation type="submission" date="2014-04" db="EMBL/GenBank/DDBJ databases">
        <authorList>
            <consortium name="DOE Joint Genome Institute"/>
            <person name="Kuo A."/>
            <person name="Martino E."/>
            <person name="Perotto S."/>
            <person name="Kohler A."/>
            <person name="Nagy L.G."/>
            <person name="Floudas D."/>
            <person name="Copeland A."/>
            <person name="Barry K.W."/>
            <person name="Cichocki N."/>
            <person name="Veneault-Fourrey C."/>
            <person name="LaButti K."/>
            <person name="Lindquist E.A."/>
            <person name="Lipzen A."/>
            <person name="Lundell T."/>
            <person name="Morin E."/>
            <person name="Murat C."/>
            <person name="Sun H."/>
            <person name="Tunlid A."/>
            <person name="Henrissat B."/>
            <person name="Grigoriev I.V."/>
            <person name="Hibbett D.S."/>
            <person name="Martin F."/>
            <person name="Nordberg H.P."/>
            <person name="Cantor M.N."/>
            <person name="Hua S.X."/>
        </authorList>
    </citation>
    <scope>NUCLEOTIDE SEQUENCE [LARGE SCALE GENOMIC DNA]</scope>
    <source>
        <strain evidence="6 7">Zn</strain>
    </source>
</reference>
<dbReference type="GO" id="GO:0075523">
    <property type="term" value="P:viral translational frameshifting"/>
    <property type="evidence" value="ECO:0007669"/>
    <property type="project" value="UniProtKB-KW"/>
</dbReference>
<dbReference type="InterPro" id="IPR016181">
    <property type="entry name" value="Acyl_CoA_acyltransferase"/>
</dbReference>
<organism evidence="6 7">
    <name type="scientific">Oidiodendron maius (strain Zn)</name>
    <dbReference type="NCBI Taxonomy" id="913774"/>
    <lineage>
        <taxon>Eukaryota</taxon>
        <taxon>Fungi</taxon>
        <taxon>Dikarya</taxon>
        <taxon>Ascomycota</taxon>
        <taxon>Pezizomycotina</taxon>
        <taxon>Leotiomycetes</taxon>
        <taxon>Leotiomycetes incertae sedis</taxon>
        <taxon>Myxotrichaceae</taxon>
        <taxon>Oidiodendron</taxon>
    </lineage>
</organism>
<gene>
    <name evidence="6" type="ORF">OIDMADRAFT_101212</name>
</gene>
<reference evidence="7" key="2">
    <citation type="submission" date="2015-01" db="EMBL/GenBank/DDBJ databases">
        <title>Evolutionary Origins and Diversification of the Mycorrhizal Mutualists.</title>
        <authorList>
            <consortium name="DOE Joint Genome Institute"/>
            <consortium name="Mycorrhizal Genomics Consortium"/>
            <person name="Kohler A."/>
            <person name="Kuo A."/>
            <person name="Nagy L.G."/>
            <person name="Floudas D."/>
            <person name="Copeland A."/>
            <person name="Barry K.W."/>
            <person name="Cichocki N."/>
            <person name="Veneault-Fourrey C."/>
            <person name="LaButti K."/>
            <person name="Lindquist E.A."/>
            <person name="Lipzen A."/>
            <person name="Lundell T."/>
            <person name="Morin E."/>
            <person name="Murat C."/>
            <person name="Riley R."/>
            <person name="Ohm R."/>
            <person name="Sun H."/>
            <person name="Tunlid A."/>
            <person name="Henrissat B."/>
            <person name="Grigoriev I.V."/>
            <person name="Hibbett D.S."/>
            <person name="Martin F."/>
        </authorList>
    </citation>
    <scope>NUCLEOTIDE SEQUENCE [LARGE SCALE GENOMIC DNA]</scope>
    <source>
        <strain evidence="7">Zn</strain>
    </source>
</reference>
<dbReference type="PROSITE" id="PS51257">
    <property type="entry name" value="PROKAR_LIPOPROTEIN"/>
    <property type="match status" value="1"/>
</dbReference>
<dbReference type="HOGENOM" id="CLU_086393_0_1_1"/>
<comment type="similarity">
    <text evidence="2">Belongs to the ODC antizyme family.</text>
</comment>
<evidence type="ECO:0000256" key="5">
    <source>
        <dbReference type="ARBA" id="ARBA00022758"/>
    </source>
</evidence>
<sequence length="279" mass="30760">MAPNKTNNQSTSSNRHGEVVGSQTNILASCYVVDLTLGLTGFHYSTTGGPSGFPEVRQSNLWDSPPSSPPLAALTTANELALFSKHPTQKREIDGRRTNSRREGAAYTIRGECERLFCKTMKTVFLGEEGHAGNNGFIVMGADTHSPPDEGLDVYANYYDINHCQGVSAWLEIWDYRGGCSFRGFVGGKGEGKSLFAFFDSSIIGRDLKQGFMALIELAESVFAVSQVVICLDRSVGDEDRKAFMKSLRWVGFELITLDLWANDLDVTSDRWIFLGMEI</sequence>
<evidence type="ECO:0000313" key="7">
    <source>
        <dbReference type="Proteomes" id="UP000054321"/>
    </source>
</evidence>
<dbReference type="Pfam" id="PF02100">
    <property type="entry name" value="ODC_AZ"/>
    <property type="match status" value="1"/>
</dbReference>
<keyword evidence="7" id="KW-1185">Reference proteome</keyword>
<dbReference type="InterPro" id="IPR002993">
    <property type="entry name" value="ODC_AZ"/>
</dbReference>
<dbReference type="SUPFAM" id="SSF55729">
    <property type="entry name" value="Acyl-CoA N-acyltransferases (Nat)"/>
    <property type="match status" value="1"/>
</dbReference>
<comment type="function">
    <text evidence="1">Ornithine decarboxylase (ODC) antizyme protein that negatively regulates ODC activity and intracellular polyamine biosynthesis in response to increased intracellular polyamine levels. Binds to ODC monomers, inhibiting the assembly of the functional ODC homodimer, and targets the monomers for ubiquitin-independent proteolytic destruction by the 26S proteasome.</text>
</comment>
<evidence type="ECO:0000256" key="3">
    <source>
        <dbReference type="ARBA" id="ARBA00011486"/>
    </source>
</evidence>
<accession>A0A0C3D5C2</accession>
<dbReference type="GO" id="GO:0005634">
    <property type="term" value="C:nucleus"/>
    <property type="evidence" value="ECO:0007669"/>
    <property type="project" value="TreeGrafter"/>
</dbReference>
<dbReference type="GO" id="GO:0005737">
    <property type="term" value="C:cytoplasm"/>
    <property type="evidence" value="ECO:0007669"/>
    <property type="project" value="TreeGrafter"/>
</dbReference>
<dbReference type="Gene3D" id="3.40.630.60">
    <property type="match status" value="1"/>
</dbReference>
<evidence type="ECO:0000256" key="2">
    <source>
        <dbReference type="ARBA" id="ARBA00008796"/>
    </source>
</evidence>
<dbReference type="AlphaFoldDB" id="A0A0C3D5C2"/>
<dbReference type="GO" id="GO:0008073">
    <property type="term" value="F:ornithine decarboxylase inhibitor activity"/>
    <property type="evidence" value="ECO:0007669"/>
    <property type="project" value="InterPro"/>
</dbReference>
<dbReference type="OrthoDB" id="5959761at2759"/>